<dbReference type="Gene3D" id="1.10.260.40">
    <property type="entry name" value="lambda repressor-like DNA-binding domains"/>
    <property type="match status" value="1"/>
</dbReference>
<dbReference type="EMBL" id="BNAQ01000002">
    <property type="protein sequence ID" value="GHH16158.1"/>
    <property type="molecule type" value="Genomic_DNA"/>
</dbReference>
<dbReference type="InterPro" id="IPR039554">
    <property type="entry name" value="HigA2-like_HTH"/>
</dbReference>
<dbReference type="PROSITE" id="PS50943">
    <property type="entry name" value="HTH_CROC1"/>
    <property type="match status" value="1"/>
</dbReference>
<dbReference type="Pfam" id="PF13744">
    <property type="entry name" value="HTH_37"/>
    <property type="match status" value="1"/>
</dbReference>
<sequence>MTITLNSTVDSDAAYDLLLVEEELILQAQMLIQAAINERGISQKDLAGLLGVAPSYVSQMLGDSARNLTLRTIARVLHALGRRADIRLESAAADASEEAPCVESAPAANDEVRPPFDPFDPDVWDEVVSLPAKKGRRRREDAHDYASYDAPYLMAA</sequence>
<dbReference type="RefSeq" id="WP_189676095.1">
    <property type="nucleotide sequence ID" value="NZ_BNAQ01000002.1"/>
</dbReference>
<accession>A0ABQ3LRN7</accession>
<feature type="domain" description="HTH cro/C1-type" evidence="2">
    <location>
        <begin position="32"/>
        <end position="87"/>
    </location>
</feature>
<protein>
    <recommendedName>
        <fullName evidence="2">HTH cro/C1-type domain-containing protein</fullName>
    </recommendedName>
</protein>
<evidence type="ECO:0000259" key="2">
    <source>
        <dbReference type="PROSITE" id="PS50943"/>
    </source>
</evidence>
<proteinExistence type="predicted"/>
<evidence type="ECO:0000313" key="3">
    <source>
        <dbReference type="EMBL" id="GHH16158.1"/>
    </source>
</evidence>
<reference evidence="4" key="1">
    <citation type="journal article" date="2019" name="Int. J. Syst. Evol. Microbiol.">
        <title>The Global Catalogue of Microorganisms (GCM) 10K type strain sequencing project: providing services to taxonomists for standard genome sequencing and annotation.</title>
        <authorList>
            <consortium name="The Broad Institute Genomics Platform"/>
            <consortium name="The Broad Institute Genome Sequencing Center for Infectious Disease"/>
            <person name="Wu L."/>
            <person name="Ma J."/>
        </authorList>
    </citation>
    <scope>NUCLEOTIDE SEQUENCE [LARGE SCALE GENOMIC DNA]</scope>
    <source>
        <strain evidence="4">CGMCC 1.8957</strain>
    </source>
</reference>
<name>A0ABQ3LRN7_9SPHN</name>
<dbReference type="InterPro" id="IPR001387">
    <property type="entry name" value="Cro/C1-type_HTH"/>
</dbReference>
<evidence type="ECO:0000313" key="4">
    <source>
        <dbReference type="Proteomes" id="UP000652430"/>
    </source>
</evidence>
<organism evidence="3 4">
    <name type="scientific">Sphingomonas glacialis</name>
    <dbReference type="NCBI Taxonomy" id="658225"/>
    <lineage>
        <taxon>Bacteria</taxon>
        <taxon>Pseudomonadati</taxon>
        <taxon>Pseudomonadota</taxon>
        <taxon>Alphaproteobacteria</taxon>
        <taxon>Sphingomonadales</taxon>
        <taxon>Sphingomonadaceae</taxon>
        <taxon>Sphingomonas</taxon>
    </lineage>
</organism>
<evidence type="ECO:0000256" key="1">
    <source>
        <dbReference type="SAM" id="MobiDB-lite"/>
    </source>
</evidence>
<dbReference type="InterPro" id="IPR010982">
    <property type="entry name" value="Lambda_DNA-bd_dom_sf"/>
</dbReference>
<dbReference type="SMART" id="SM00530">
    <property type="entry name" value="HTH_XRE"/>
    <property type="match status" value="1"/>
</dbReference>
<dbReference type="CDD" id="cd00093">
    <property type="entry name" value="HTH_XRE"/>
    <property type="match status" value="1"/>
</dbReference>
<gene>
    <name evidence="3" type="ORF">GCM10008023_19840</name>
</gene>
<comment type="caution">
    <text evidence="3">The sequence shown here is derived from an EMBL/GenBank/DDBJ whole genome shotgun (WGS) entry which is preliminary data.</text>
</comment>
<keyword evidence="4" id="KW-1185">Reference proteome</keyword>
<feature type="region of interest" description="Disordered" evidence="1">
    <location>
        <begin position="97"/>
        <end position="120"/>
    </location>
</feature>
<dbReference type="Proteomes" id="UP000652430">
    <property type="component" value="Unassembled WGS sequence"/>
</dbReference>
<dbReference type="SUPFAM" id="SSF47413">
    <property type="entry name" value="lambda repressor-like DNA-binding domains"/>
    <property type="match status" value="1"/>
</dbReference>